<evidence type="ECO:0000256" key="3">
    <source>
        <dbReference type="ARBA" id="ARBA00023295"/>
    </source>
</evidence>
<dbReference type="OMA" id="FICLAKH"/>
<dbReference type="Gramene" id="KCW54466">
    <property type="protein sequence ID" value="KCW54466"/>
    <property type="gene ID" value="EUGRSUZ_I00415"/>
</dbReference>
<evidence type="ECO:0000256" key="4">
    <source>
        <dbReference type="RuleBase" id="RU361153"/>
    </source>
</evidence>
<proteinExistence type="inferred from homology"/>
<keyword evidence="3 4" id="KW-0326">Glycosidase</keyword>
<dbReference type="EMBL" id="KK198761">
    <property type="protein sequence ID" value="KCW54466.1"/>
    <property type="molecule type" value="Genomic_DNA"/>
</dbReference>
<dbReference type="GO" id="GO:0015629">
    <property type="term" value="C:actin cytoskeleton"/>
    <property type="evidence" value="ECO:0000318"/>
    <property type="project" value="GO_Central"/>
</dbReference>
<accession>A0A059ALD8</accession>
<dbReference type="GO" id="GO:0007163">
    <property type="term" value="P:establishment or maintenance of cell polarity"/>
    <property type="evidence" value="ECO:0000318"/>
    <property type="project" value="GO_Central"/>
</dbReference>
<protein>
    <recommendedName>
        <fullName evidence="5">Glycoside hydrolase family 5 domain-containing protein</fullName>
    </recommendedName>
</protein>
<comment type="similarity">
    <text evidence="1 4">Belongs to the glycosyl hydrolase 5 (cellulase A) family.</text>
</comment>
<dbReference type="InParanoid" id="A0A059ALD8"/>
<dbReference type="GO" id="GO:0051017">
    <property type="term" value="P:actin filament bundle assembly"/>
    <property type="evidence" value="ECO:0000318"/>
    <property type="project" value="GO_Central"/>
</dbReference>
<keyword evidence="2 4" id="KW-0378">Hydrolase</keyword>
<dbReference type="GO" id="GO:0016477">
    <property type="term" value="P:cell migration"/>
    <property type="evidence" value="ECO:0000318"/>
    <property type="project" value="GO_Central"/>
</dbReference>
<dbReference type="SUPFAM" id="SSF51445">
    <property type="entry name" value="(Trans)glycosidases"/>
    <property type="match status" value="1"/>
</dbReference>
<evidence type="ECO:0000256" key="1">
    <source>
        <dbReference type="ARBA" id="ARBA00005641"/>
    </source>
</evidence>
<organism evidence="6">
    <name type="scientific">Eucalyptus grandis</name>
    <name type="common">Flooded gum</name>
    <dbReference type="NCBI Taxonomy" id="71139"/>
    <lineage>
        <taxon>Eukaryota</taxon>
        <taxon>Viridiplantae</taxon>
        <taxon>Streptophyta</taxon>
        <taxon>Embryophyta</taxon>
        <taxon>Tracheophyta</taxon>
        <taxon>Spermatophyta</taxon>
        <taxon>Magnoliopsida</taxon>
        <taxon>eudicotyledons</taxon>
        <taxon>Gunneridae</taxon>
        <taxon>Pentapetalae</taxon>
        <taxon>rosids</taxon>
        <taxon>malvids</taxon>
        <taxon>Myrtales</taxon>
        <taxon>Myrtaceae</taxon>
        <taxon>Myrtoideae</taxon>
        <taxon>Eucalypteae</taxon>
        <taxon>Eucalyptus</taxon>
    </lineage>
</organism>
<feature type="domain" description="Glycoside hydrolase family 5" evidence="5">
    <location>
        <begin position="29"/>
        <end position="153"/>
    </location>
</feature>
<dbReference type="PROSITE" id="PS00659">
    <property type="entry name" value="GLYCOSYL_HYDROL_F5"/>
    <property type="match status" value="1"/>
</dbReference>
<dbReference type="InterPro" id="IPR010431">
    <property type="entry name" value="Fascin"/>
</dbReference>
<dbReference type="GO" id="GO:0000272">
    <property type="term" value="P:polysaccharide catabolic process"/>
    <property type="evidence" value="ECO:0007669"/>
    <property type="project" value="InterPro"/>
</dbReference>
<dbReference type="GO" id="GO:0051015">
    <property type="term" value="F:actin filament binding"/>
    <property type="evidence" value="ECO:0000318"/>
    <property type="project" value="GO_Central"/>
</dbReference>
<dbReference type="InterPro" id="IPR001547">
    <property type="entry name" value="Glyco_hydro_5"/>
</dbReference>
<reference evidence="6" key="1">
    <citation type="submission" date="2013-07" db="EMBL/GenBank/DDBJ databases">
        <title>The genome of Eucalyptus grandis.</title>
        <authorList>
            <person name="Schmutz J."/>
            <person name="Hayes R."/>
            <person name="Myburg A."/>
            <person name="Tuskan G."/>
            <person name="Grattapaglia D."/>
            <person name="Rokhsar D.S."/>
        </authorList>
    </citation>
    <scope>NUCLEOTIDE SEQUENCE</scope>
    <source>
        <tissue evidence="6">Leaf extractions</tissue>
    </source>
</reference>
<name>A0A059ALD8_EUCGR</name>
<dbReference type="InterPro" id="IPR018087">
    <property type="entry name" value="Glyco_hydro_5_CS"/>
</dbReference>
<evidence type="ECO:0000313" key="6">
    <source>
        <dbReference type="EMBL" id="KCW54466.1"/>
    </source>
</evidence>
<evidence type="ECO:0000256" key="2">
    <source>
        <dbReference type="ARBA" id="ARBA00022801"/>
    </source>
</evidence>
<dbReference type="PANTHER" id="PTHR10551">
    <property type="entry name" value="FASCIN"/>
    <property type="match status" value="1"/>
</dbReference>
<dbReference type="GO" id="GO:0004553">
    <property type="term" value="F:hydrolase activity, hydrolyzing O-glycosyl compounds"/>
    <property type="evidence" value="ECO:0007669"/>
    <property type="project" value="InterPro"/>
</dbReference>
<sequence length="286" mass="32286">MNITFVLQGEYQITNGYGPSAAPKLLRDHWNNYITEQDFEFMAANSLTAVRIPVGWWIAYDPAPPAPFVGGSLNALDNAFTWAAKHGMKVIVDLHAAPGSQNGQFHSASRDGFLEWGDSYIEETVKVIDFLAASGYGNHPALVAIELMNEPLTPGVKLEDLTKYYRLGYDAFVRGLSRVVIDVHYYNLFNQMFQQWNLQQNIDYIYNKRASDLSNVTPENSSLSFVGEWTSALAFDGATKEDSGKFAKAQQDVYGRATFGWAYWSYRCKDDTWNLKRMIQDGLIKI</sequence>
<dbReference type="Gene3D" id="3.20.20.80">
    <property type="entry name" value="Glycosidases"/>
    <property type="match status" value="2"/>
</dbReference>
<gene>
    <name evidence="6" type="ORF">EUGRSUZ_I00415</name>
</gene>
<dbReference type="InterPro" id="IPR017853">
    <property type="entry name" value="GH"/>
</dbReference>
<dbReference type="STRING" id="71139.A0A059ALD8"/>
<dbReference type="AlphaFoldDB" id="A0A059ALD8"/>
<evidence type="ECO:0000259" key="5">
    <source>
        <dbReference type="Pfam" id="PF00150"/>
    </source>
</evidence>
<dbReference type="PANTHER" id="PTHR10551:SF13">
    <property type="entry name" value="GLUCAN 1,3-BETA-GLUCOSIDASE ARB_04467-RELATED"/>
    <property type="match status" value="1"/>
</dbReference>
<dbReference type="GO" id="GO:0005737">
    <property type="term" value="C:cytoplasm"/>
    <property type="evidence" value="ECO:0000318"/>
    <property type="project" value="GO_Central"/>
</dbReference>
<dbReference type="Pfam" id="PF00150">
    <property type="entry name" value="Cellulase"/>
    <property type="match status" value="1"/>
</dbReference>